<keyword evidence="1" id="KW-0732">Signal</keyword>
<proteinExistence type="predicted"/>
<dbReference type="HOGENOM" id="CLU_1303169_0_0_11"/>
<organism evidence="2 3">
    <name type="scientific">Conexibacter woesei (strain DSM 14684 / CCUG 47730 / CIP 108061 / JCM 11494 / NBRC 100937 / ID131577)</name>
    <dbReference type="NCBI Taxonomy" id="469383"/>
    <lineage>
        <taxon>Bacteria</taxon>
        <taxon>Bacillati</taxon>
        <taxon>Actinomycetota</taxon>
        <taxon>Thermoleophilia</taxon>
        <taxon>Solirubrobacterales</taxon>
        <taxon>Conexibacteraceae</taxon>
        <taxon>Conexibacter</taxon>
    </lineage>
</organism>
<evidence type="ECO:0000313" key="2">
    <source>
        <dbReference type="EMBL" id="ADB49612.1"/>
    </source>
</evidence>
<protein>
    <submittedName>
        <fullName evidence="2">Uncharacterized protein</fullName>
    </submittedName>
</protein>
<evidence type="ECO:0000313" key="3">
    <source>
        <dbReference type="Proteomes" id="UP000008229"/>
    </source>
</evidence>
<feature type="signal peptide" evidence="1">
    <location>
        <begin position="1"/>
        <end position="23"/>
    </location>
</feature>
<dbReference type="Proteomes" id="UP000008229">
    <property type="component" value="Chromosome"/>
</dbReference>
<reference evidence="3" key="2">
    <citation type="submission" date="2010-01" db="EMBL/GenBank/DDBJ databases">
        <title>The complete genome of Conexibacter woesei DSM 14684.</title>
        <authorList>
            <consortium name="US DOE Joint Genome Institute (JGI-PGF)"/>
            <person name="Lucas S."/>
            <person name="Copeland A."/>
            <person name="Lapidus A."/>
            <person name="Glavina del Rio T."/>
            <person name="Dalin E."/>
            <person name="Tice H."/>
            <person name="Bruce D."/>
            <person name="Goodwin L."/>
            <person name="Pitluck S."/>
            <person name="Kyrpides N."/>
            <person name="Mavromatis K."/>
            <person name="Ivanova N."/>
            <person name="Mikhailova N."/>
            <person name="Chertkov O."/>
            <person name="Brettin T."/>
            <person name="Detter J.C."/>
            <person name="Han C."/>
            <person name="Larimer F."/>
            <person name="Land M."/>
            <person name="Hauser L."/>
            <person name="Markowitz V."/>
            <person name="Cheng J.-F."/>
            <person name="Hugenholtz P."/>
            <person name="Woyke T."/>
            <person name="Wu D."/>
            <person name="Pukall R."/>
            <person name="Steenblock K."/>
            <person name="Schneider S."/>
            <person name="Klenk H.-P."/>
            <person name="Eisen J.A."/>
        </authorList>
    </citation>
    <scope>NUCLEOTIDE SEQUENCE [LARGE SCALE GENOMIC DNA]</scope>
    <source>
        <strain evidence="3">DSM 14684 / CIP 108061 / JCM 11494 / NBRC 100937 / ID131577</strain>
    </source>
</reference>
<dbReference type="EMBL" id="CP001854">
    <property type="protein sequence ID" value="ADB49612.1"/>
    <property type="molecule type" value="Genomic_DNA"/>
</dbReference>
<gene>
    <name evidence="2" type="ordered locus">Cwoe_1181</name>
</gene>
<keyword evidence="3" id="KW-1185">Reference proteome</keyword>
<accession>D3FDN8</accession>
<reference evidence="2 3" key="1">
    <citation type="journal article" date="2010" name="Stand. Genomic Sci.">
        <title>Complete genome sequence of Conexibacter woesei type strain (ID131577).</title>
        <authorList>
            <person name="Pukall R."/>
            <person name="Lapidus A."/>
            <person name="Glavina Del Rio T."/>
            <person name="Copeland A."/>
            <person name="Tice H."/>
            <person name="Cheng J.-F."/>
            <person name="Lucas S."/>
            <person name="Chen F."/>
            <person name="Nolan M."/>
            <person name="Bruce D."/>
            <person name="Goodwin L."/>
            <person name="Pitluck S."/>
            <person name="Mavromatis K."/>
            <person name="Ivanova N."/>
            <person name="Ovchinnikova G."/>
            <person name="Pati A."/>
            <person name="Chen A."/>
            <person name="Palaniappan K."/>
            <person name="Land M."/>
            <person name="Hauser L."/>
            <person name="Chang Y.-J."/>
            <person name="Jeffries C.D."/>
            <person name="Chain P."/>
            <person name="Meincke L."/>
            <person name="Sims D."/>
            <person name="Brettin T."/>
            <person name="Detter J.C."/>
            <person name="Rohde M."/>
            <person name="Goeker M."/>
            <person name="Bristow J."/>
            <person name="Eisen J.A."/>
            <person name="Markowitz V."/>
            <person name="Kyrpides N.C."/>
            <person name="Klenk H.-P."/>
            <person name="Hugenholtz P."/>
        </authorList>
    </citation>
    <scope>NUCLEOTIDE SEQUENCE [LARGE SCALE GENOMIC DNA]</scope>
    <source>
        <strain evidence="3">DSM 14684 / CIP 108061 / JCM 11494 / NBRC 100937 / ID131577</strain>
    </source>
</reference>
<feature type="chain" id="PRO_5003044171" evidence="1">
    <location>
        <begin position="24"/>
        <end position="211"/>
    </location>
</feature>
<dbReference type="KEGG" id="cwo:Cwoe_1181"/>
<name>D3FDN8_CONWI</name>
<evidence type="ECO:0000256" key="1">
    <source>
        <dbReference type="SAM" id="SignalP"/>
    </source>
</evidence>
<dbReference type="AlphaFoldDB" id="D3FDN8"/>
<sequence precursor="true">MRPCGLMVIVIAWAVLTSGAAHATTRPSSAPTCHARGVTLLANERVRVYRGRILQGARTYYYCDQRTRRTRTLGEYVYDSGGGIRRIALAGRYIAYDYLVCTHGGCSASTRLLDARTRRLRRFEAKPDPVTPQIGLNSAASLVVTPAGSVAWIRSRPTDGATRINDVFVAPHGEQARLLDSGPKVEADSLAFGGGILYWTNDAAPRSAAVR</sequence>